<dbReference type="RefSeq" id="WP_184999629.1">
    <property type="nucleotide sequence ID" value="NZ_BAAAGT010000002.1"/>
</dbReference>
<proteinExistence type="predicted"/>
<protein>
    <submittedName>
        <fullName evidence="1">Uncharacterized protein</fullName>
    </submittedName>
</protein>
<dbReference type="EMBL" id="JACHKF010000001">
    <property type="protein sequence ID" value="MBB6569455.1"/>
    <property type="molecule type" value="Genomic_DNA"/>
</dbReference>
<dbReference type="AlphaFoldDB" id="A0A841SJE0"/>
<dbReference type="Proteomes" id="UP000553957">
    <property type="component" value="Unassembled WGS sequence"/>
</dbReference>
<accession>A0A841SJE0</accession>
<gene>
    <name evidence="1" type="ORF">HNR71_005092</name>
</gene>
<sequence length="125" mass="13182">MVLIAPRPFFLVRYYDPSGVSGTGVVGEGTEWSDGSASLRWRGHEPVVGFWSGGVQSIERIHGHDGATIVVFPDELPANRTVEDFVYPLSSGQPVPAPSVGGLCAACKGAYPCTRCTDGMAGMLP</sequence>
<reference evidence="1 2" key="1">
    <citation type="submission" date="2020-08" db="EMBL/GenBank/DDBJ databases">
        <title>Sequencing the genomes of 1000 actinobacteria strains.</title>
        <authorList>
            <person name="Klenk H.-P."/>
        </authorList>
    </citation>
    <scope>NUCLEOTIDE SEQUENCE [LARGE SCALE GENOMIC DNA]</scope>
    <source>
        <strain evidence="1 2">DSM 15626</strain>
    </source>
</reference>
<name>A0A841SJE0_9ACTN</name>
<organism evidence="1 2">
    <name type="scientific">Kribbella sandramycini</name>
    <dbReference type="NCBI Taxonomy" id="60450"/>
    <lineage>
        <taxon>Bacteria</taxon>
        <taxon>Bacillati</taxon>
        <taxon>Actinomycetota</taxon>
        <taxon>Actinomycetes</taxon>
        <taxon>Propionibacteriales</taxon>
        <taxon>Kribbellaceae</taxon>
        <taxon>Kribbella</taxon>
    </lineage>
</organism>
<comment type="caution">
    <text evidence="1">The sequence shown here is derived from an EMBL/GenBank/DDBJ whole genome shotgun (WGS) entry which is preliminary data.</text>
</comment>
<evidence type="ECO:0000313" key="1">
    <source>
        <dbReference type="EMBL" id="MBB6569455.1"/>
    </source>
</evidence>
<evidence type="ECO:0000313" key="2">
    <source>
        <dbReference type="Proteomes" id="UP000553957"/>
    </source>
</evidence>